<proteinExistence type="inferred from homology"/>
<comment type="similarity">
    <text evidence="3">Belongs to the bacterial flagellin family.</text>
</comment>
<keyword evidence="9" id="KW-1185">Reference proteome</keyword>
<dbReference type="GO" id="GO:0005198">
    <property type="term" value="F:structural molecule activity"/>
    <property type="evidence" value="ECO:0007669"/>
    <property type="project" value="InterPro"/>
</dbReference>
<evidence type="ECO:0000259" key="7">
    <source>
        <dbReference type="Pfam" id="PF00669"/>
    </source>
</evidence>
<comment type="subcellular location">
    <subcellularLocation>
        <location evidence="1">Bacterial flagellum</location>
    </subcellularLocation>
    <subcellularLocation>
        <location evidence="2">Secreted</location>
    </subcellularLocation>
</comment>
<protein>
    <recommendedName>
        <fullName evidence="7">Flagellin N-terminal domain-containing protein</fullName>
    </recommendedName>
</protein>
<feature type="compositionally biased region" description="Polar residues" evidence="6">
    <location>
        <begin position="1"/>
        <end position="15"/>
    </location>
</feature>
<dbReference type="Proteomes" id="UP000283255">
    <property type="component" value="Unassembled WGS sequence"/>
</dbReference>
<evidence type="ECO:0000256" key="2">
    <source>
        <dbReference type="ARBA" id="ARBA00004613"/>
    </source>
</evidence>
<sequence>MQVASQPLFQPTSFLQQQKQKQEEETEKLSSGQRINSAADDPAGFAIAQRLTSQINQSNQLYANEVYNQSVAGIESSGLANTGQSVMQLNELVLQSGNGAYSSDDIAALQGEIDEIVEGLDSAQALGLDQIDLVGKSLDDNLQILSDAQDQVLSDLTDLGAQINGSTAYQSQLNSAMINQSAARSRILDTDYAASSSGLANADVLLQAAAKMKQEKEEQEAKAVNGILG</sequence>
<keyword evidence="5" id="KW-0975">Bacterial flagellum</keyword>
<dbReference type="GO" id="GO:0005576">
    <property type="term" value="C:extracellular region"/>
    <property type="evidence" value="ECO:0007669"/>
    <property type="project" value="UniProtKB-SubCell"/>
</dbReference>
<evidence type="ECO:0000256" key="1">
    <source>
        <dbReference type="ARBA" id="ARBA00004365"/>
    </source>
</evidence>
<dbReference type="SUPFAM" id="SSF64518">
    <property type="entry name" value="Phase 1 flagellin"/>
    <property type="match status" value="1"/>
</dbReference>
<dbReference type="AlphaFoldDB" id="A0A418YG28"/>
<accession>A0A418YG28</accession>
<dbReference type="InterPro" id="IPR001029">
    <property type="entry name" value="Flagellin_N"/>
</dbReference>
<dbReference type="InterPro" id="IPR001492">
    <property type="entry name" value="Flagellin"/>
</dbReference>
<feature type="region of interest" description="Disordered" evidence="6">
    <location>
        <begin position="1"/>
        <end position="35"/>
    </location>
</feature>
<reference evidence="8 9" key="2">
    <citation type="submission" date="2019-01" db="EMBL/GenBank/DDBJ databases">
        <title>Motilimonas pumilus sp. nov., isolated from the gut of sea cucumber (Apostichopus japonicus).</title>
        <authorList>
            <person name="Wang F.-Q."/>
            <person name="Ren L.-H."/>
            <person name="Lin Y.-W."/>
            <person name="Sun G.-H."/>
            <person name="Du Z.-J."/>
            <person name="Zhao J.-X."/>
            <person name="Liu X.-J."/>
            <person name="Liu L.-J."/>
        </authorList>
    </citation>
    <scope>NUCLEOTIDE SEQUENCE [LARGE SCALE GENOMIC DNA]</scope>
    <source>
        <strain evidence="8 9">PLHSC7-2</strain>
    </source>
</reference>
<evidence type="ECO:0000313" key="8">
    <source>
        <dbReference type="EMBL" id="RJG48498.1"/>
    </source>
</evidence>
<evidence type="ECO:0000256" key="3">
    <source>
        <dbReference type="ARBA" id="ARBA00005709"/>
    </source>
</evidence>
<comment type="caution">
    <text evidence="8">The sequence shown here is derived from an EMBL/GenBank/DDBJ whole genome shotgun (WGS) entry which is preliminary data.</text>
</comment>
<name>A0A418YG28_9GAMM</name>
<organism evidence="8 9">
    <name type="scientific">Motilimonas pumila</name>
    <dbReference type="NCBI Taxonomy" id="2303987"/>
    <lineage>
        <taxon>Bacteria</taxon>
        <taxon>Pseudomonadati</taxon>
        <taxon>Pseudomonadota</taxon>
        <taxon>Gammaproteobacteria</taxon>
        <taxon>Alteromonadales</taxon>
        <taxon>Alteromonadales genera incertae sedis</taxon>
        <taxon>Motilimonas</taxon>
    </lineage>
</organism>
<reference evidence="8 9" key="1">
    <citation type="submission" date="2018-09" db="EMBL/GenBank/DDBJ databases">
        <authorList>
            <person name="Wang F."/>
        </authorList>
    </citation>
    <scope>NUCLEOTIDE SEQUENCE [LARGE SCALE GENOMIC DNA]</scope>
    <source>
        <strain evidence="8 9">PLHSC7-2</strain>
    </source>
</reference>
<dbReference type="GO" id="GO:0009288">
    <property type="term" value="C:bacterial-type flagellum"/>
    <property type="evidence" value="ECO:0007669"/>
    <property type="project" value="UniProtKB-SubCell"/>
</dbReference>
<dbReference type="PANTHER" id="PTHR42792">
    <property type="entry name" value="FLAGELLIN"/>
    <property type="match status" value="1"/>
</dbReference>
<evidence type="ECO:0000256" key="5">
    <source>
        <dbReference type="ARBA" id="ARBA00023143"/>
    </source>
</evidence>
<keyword evidence="4" id="KW-0964">Secreted</keyword>
<feature type="domain" description="Flagellin N-terminal" evidence="7">
    <location>
        <begin position="15"/>
        <end position="121"/>
    </location>
</feature>
<evidence type="ECO:0000256" key="6">
    <source>
        <dbReference type="SAM" id="MobiDB-lite"/>
    </source>
</evidence>
<gene>
    <name evidence="8" type="ORF">D1Z90_08380</name>
</gene>
<evidence type="ECO:0000256" key="4">
    <source>
        <dbReference type="ARBA" id="ARBA00022525"/>
    </source>
</evidence>
<evidence type="ECO:0000313" key="9">
    <source>
        <dbReference type="Proteomes" id="UP000283255"/>
    </source>
</evidence>
<dbReference type="Pfam" id="PF00669">
    <property type="entry name" value="Flagellin_N"/>
    <property type="match status" value="1"/>
</dbReference>
<dbReference type="Gene3D" id="1.20.1330.10">
    <property type="entry name" value="f41 fragment of flagellin, N-terminal domain"/>
    <property type="match status" value="2"/>
</dbReference>
<dbReference type="PANTHER" id="PTHR42792:SF2">
    <property type="entry name" value="FLAGELLIN"/>
    <property type="match status" value="1"/>
</dbReference>
<dbReference type="EMBL" id="QZCH01000008">
    <property type="protein sequence ID" value="RJG48498.1"/>
    <property type="molecule type" value="Genomic_DNA"/>
</dbReference>